<feature type="non-terminal residue" evidence="1">
    <location>
        <position position="359"/>
    </location>
</feature>
<evidence type="ECO:0000313" key="1">
    <source>
        <dbReference type="EMBL" id="KAF2475577.1"/>
    </source>
</evidence>
<sequence>MARPKSMPDFSHLLLADASTPSPHVPEKERPRKKPSISLAAGLIMASESPRSVPNTPQQTQGKNDATCSDNLFYAYAQKSDYAQSPPFILTFSSASIASQWWDLVKQEYPESTREGAQLFVLKGDDMQEQIQDNPKFYNLRNKWFYTPSDGTMGVIPLQDYRGNPVSTTTSPAPQKKPSISINGQGSPGFDLSKLSDTLEKMTAMISSNSSQIKALSVAQSEGLQRMQEINESNSTQIKALADGQFKLQALTDQNASHYIALSNSSFQNQEQVKDVLQTNAQQIQALAEGQGKLADTCNAMMKTIEDLGGTVGKVGETVSQLAVSDTSSSAAFSSSGNRISPPPRKLNRRIKGVWYEYD</sequence>
<proteinExistence type="predicted"/>
<reference evidence="1" key="1">
    <citation type="journal article" date="2020" name="Stud. Mycol.">
        <title>101 Dothideomycetes genomes: a test case for predicting lifestyles and emergence of pathogens.</title>
        <authorList>
            <person name="Haridas S."/>
            <person name="Albert R."/>
            <person name="Binder M."/>
            <person name="Bloem J."/>
            <person name="Labutti K."/>
            <person name="Salamov A."/>
            <person name="Andreopoulos B."/>
            <person name="Baker S."/>
            <person name="Barry K."/>
            <person name="Bills G."/>
            <person name="Bluhm B."/>
            <person name="Cannon C."/>
            <person name="Castanera R."/>
            <person name="Culley D."/>
            <person name="Daum C."/>
            <person name="Ezra D."/>
            <person name="Gonzalez J."/>
            <person name="Henrissat B."/>
            <person name="Kuo A."/>
            <person name="Liang C."/>
            <person name="Lipzen A."/>
            <person name="Lutzoni F."/>
            <person name="Magnuson J."/>
            <person name="Mondo S."/>
            <person name="Nolan M."/>
            <person name="Ohm R."/>
            <person name="Pangilinan J."/>
            <person name="Park H.-J."/>
            <person name="Ramirez L."/>
            <person name="Alfaro M."/>
            <person name="Sun H."/>
            <person name="Tritt A."/>
            <person name="Yoshinaga Y."/>
            <person name="Zwiers L.-H."/>
            <person name="Turgeon B."/>
            <person name="Goodwin S."/>
            <person name="Spatafora J."/>
            <person name="Crous P."/>
            <person name="Grigoriev I."/>
        </authorList>
    </citation>
    <scope>NUCLEOTIDE SEQUENCE</scope>
    <source>
        <strain evidence="1">ATCC 200398</strain>
    </source>
</reference>
<comment type="caution">
    <text evidence="1">The sequence shown here is derived from an EMBL/GenBank/DDBJ whole genome shotgun (WGS) entry which is preliminary data.</text>
</comment>
<dbReference type="Proteomes" id="UP000799755">
    <property type="component" value="Unassembled WGS sequence"/>
</dbReference>
<organism evidence="1 2">
    <name type="scientific">Lindgomyces ingoldianus</name>
    <dbReference type="NCBI Taxonomy" id="673940"/>
    <lineage>
        <taxon>Eukaryota</taxon>
        <taxon>Fungi</taxon>
        <taxon>Dikarya</taxon>
        <taxon>Ascomycota</taxon>
        <taxon>Pezizomycotina</taxon>
        <taxon>Dothideomycetes</taxon>
        <taxon>Pleosporomycetidae</taxon>
        <taxon>Pleosporales</taxon>
        <taxon>Lindgomycetaceae</taxon>
        <taxon>Lindgomyces</taxon>
    </lineage>
</organism>
<gene>
    <name evidence="1" type="ORF">BDR25DRAFT_254606</name>
</gene>
<evidence type="ECO:0000313" key="2">
    <source>
        <dbReference type="Proteomes" id="UP000799755"/>
    </source>
</evidence>
<protein>
    <submittedName>
        <fullName evidence="1">Uncharacterized protein</fullName>
    </submittedName>
</protein>
<keyword evidence="2" id="KW-1185">Reference proteome</keyword>
<accession>A0ACB6R908</accession>
<dbReference type="EMBL" id="MU003496">
    <property type="protein sequence ID" value="KAF2475577.1"/>
    <property type="molecule type" value="Genomic_DNA"/>
</dbReference>
<name>A0ACB6R908_9PLEO</name>